<evidence type="ECO:0000313" key="4">
    <source>
        <dbReference type="Proteomes" id="UP000996601"/>
    </source>
</evidence>
<dbReference type="InterPro" id="IPR001387">
    <property type="entry name" value="Cro/C1-type_HTH"/>
</dbReference>
<evidence type="ECO:0000313" key="3">
    <source>
        <dbReference type="EMBL" id="MCQ4634012.1"/>
    </source>
</evidence>
<dbReference type="SUPFAM" id="SSF47413">
    <property type="entry name" value="lambda repressor-like DNA-binding domains"/>
    <property type="match status" value="1"/>
</dbReference>
<gene>
    <name evidence="3" type="ORF">GB927_028530</name>
</gene>
<dbReference type="Gene3D" id="1.10.10.2910">
    <property type="match status" value="1"/>
</dbReference>
<dbReference type="PROSITE" id="PS50943">
    <property type="entry name" value="HTH_CROC1"/>
    <property type="match status" value="1"/>
</dbReference>
<dbReference type="EMBL" id="WHSB02000016">
    <property type="protein sequence ID" value="MCQ4634012.1"/>
    <property type="molecule type" value="Genomic_DNA"/>
</dbReference>
<comment type="caution">
    <text evidence="3">The sequence shown here is derived from an EMBL/GenBank/DDBJ whole genome shotgun (WGS) entry which is preliminary data.</text>
</comment>
<sequence>MAKGVATFSGQRLTEARLAKGLYKNALADRIGVTAMQITRYEANQDRPTPEKLGSIAEALGFPYEFFTRKSWPEPLGPIFWRSQVAETKTARDMTEQRMRWLCELFWTLEEELDFPGTDIPELDVPDDFRQITPTMIEGFAERVRRDWRLKDLPIRDVVLSVENAGIPVVMLDIPSEKQDGFFFRSSLLNRAFIGVNVHSVTAARARFDVAHELGHLILHKYVTSEQERDAELHKLLEQQAHRFAGAFLFPKDRFFEEVAVPTLDYFHALKKRWGMSIAAMISRSSDLGMIDKDAKSQLFISMRRRKWRGPNREPFDSTMELERPRMLLRGVNALLDSGEYSIDFLEHLLSLPTNEINQLVGIFGVGEKIGHPIMPETFHKPAVRAMDLETGKLISFPTRNRAKMR</sequence>
<feature type="domain" description="HTH cro/C1-type" evidence="2">
    <location>
        <begin position="13"/>
        <end position="67"/>
    </location>
</feature>
<dbReference type="InterPro" id="IPR010359">
    <property type="entry name" value="IrrE_HExxH"/>
</dbReference>
<evidence type="ECO:0000256" key="1">
    <source>
        <dbReference type="ARBA" id="ARBA00007227"/>
    </source>
</evidence>
<dbReference type="InterPro" id="IPR010982">
    <property type="entry name" value="Lambda_DNA-bd_dom_sf"/>
</dbReference>
<dbReference type="PANTHER" id="PTHR43236">
    <property type="entry name" value="ANTITOXIN HIGA1"/>
    <property type="match status" value="1"/>
</dbReference>
<proteinExistence type="inferred from homology"/>
<comment type="similarity">
    <text evidence="1">Belongs to the short-chain fatty acyl-CoA assimilation regulator (ScfR) family.</text>
</comment>
<evidence type="ECO:0000259" key="2">
    <source>
        <dbReference type="PROSITE" id="PS50943"/>
    </source>
</evidence>
<dbReference type="Gene3D" id="1.10.260.40">
    <property type="entry name" value="lambda repressor-like DNA-binding domains"/>
    <property type="match status" value="1"/>
</dbReference>
<dbReference type="Pfam" id="PF06114">
    <property type="entry name" value="Peptidase_M78"/>
    <property type="match status" value="1"/>
</dbReference>
<dbReference type="RefSeq" id="WP_256120621.1">
    <property type="nucleotide sequence ID" value="NZ_WHSB02000016.1"/>
</dbReference>
<dbReference type="Pfam" id="PF01381">
    <property type="entry name" value="HTH_3"/>
    <property type="match status" value="1"/>
</dbReference>
<organism evidence="3 4">
    <name type="scientific">Shinella lacus</name>
    <dbReference type="NCBI Taxonomy" id="2654216"/>
    <lineage>
        <taxon>Bacteria</taxon>
        <taxon>Pseudomonadati</taxon>
        <taxon>Pseudomonadota</taxon>
        <taxon>Alphaproteobacteria</taxon>
        <taxon>Hyphomicrobiales</taxon>
        <taxon>Rhizobiaceae</taxon>
        <taxon>Shinella</taxon>
    </lineage>
</organism>
<dbReference type="SMART" id="SM00530">
    <property type="entry name" value="HTH_XRE"/>
    <property type="match status" value="1"/>
</dbReference>
<keyword evidence="4" id="KW-1185">Reference proteome</keyword>
<accession>A0ABT1RFP1</accession>
<dbReference type="CDD" id="cd00093">
    <property type="entry name" value="HTH_XRE"/>
    <property type="match status" value="1"/>
</dbReference>
<name>A0ABT1RFP1_9HYPH</name>
<protein>
    <submittedName>
        <fullName evidence="3">XRE family transcriptional regulator</fullName>
    </submittedName>
</protein>
<reference evidence="3" key="1">
    <citation type="submission" date="2021-07" db="EMBL/GenBank/DDBJ databases">
        <title>Shinella sp. nov., a novel member of the genus Shinella from water.</title>
        <authorList>
            <person name="Deng Y."/>
        </authorList>
    </citation>
    <scope>NUCLEOTIDE SEQUENCE</scope>
    <source>
        <strain evidence="3">CPCC 100929</strain>
    </source>
</reference>
<dbReference type="InterPro" id="IPR052345">
    <property type="entry name" value="Rad_response_metalloprotease"/>
</dbReference>
<dbReference type="Proteomes" id="UP000996601">
    <property type="component" value="Unassembled WGS sequence"/>
</dbReference>
<dbReference type="PANTHER" id="PTHR43236:SF1">
    <property type="entry name" value="BLL7220 PROTEIN"/>
    <property type="match status" value="1"/>
</dbReference>